<sequence length="158" mass="17296">MMAEQHDFDGIKYREEQKSPGVFRLLFYGLAAWGVVFMGYYLFSGWSSEAEFAEKKKAKEEMLVKAPALTAPHAEGKKEDYVATGKALYAERCAACHGPEAKGGIGPDLTAGSYKFGRDMAAVTSSISDGRPGGMPEFKSQLSHEQIEALVQYVLSLK</sequence>
<keyword evidence="4" id="KW-0249">Electron transport</keyword>
<feature type="transmembrane region" description="Helical" evidence="7">
    <location>
        <begin position="21"/>
        <end position="43"/>
    </location>
</feature>
<evidence type="ECO:0000256" key="3">
    <source>
        <dbReference type="ARBA" id="ARBA00022723"/>
    </source>
</evidence>
<proteinExistence type="predicted"/>
<dbReference type="InterPro" id="IPR036909">
    <property type="entry name" value="Cyt_c-like_dom_sf"/>
</dbReference>
<dbReference type="InterPro" id="IPR050597">
    <property type="entry name" value="Cytochrome_c_Oxidase_Subunit"/>
</dbReference>
<organism evidence="9 10">
    <name type="scientific">Geomobilimonas luticola</name>
    <dbReference type="NCBI Taxonomy" id="1114878"/>
    <lineage>
        <taxon>Bacteria</taxon>
        <taxon>Pseudomonadati</taxon>
        <taxon>Thermodesulfobacteriota</taxon>
        <taxon>Desulfuromonadia</taxon>
        <taxon>Geobacterales</taxon>
        <taxon>Geobacteraceae</taxon>
        <taxon>Geomobilimonas</taxon>
    </lineage>
</organism>
<evidence type="ECO:0000256" key="2">
    <source>
        <dbReference type="ARBA" id="ARBA00022617"/>
    </source>
</evidence>
<name>A0ABS5SF19_9BACT</name>
<dbReference type="PROSITE" id="PS51007">
    <property type="entry name" value="CYTC"/>
    <property type="match status" value="1"/>
</dbReference>
<dbReference type="Proteomes" id="UP000756860">
    <property type="component" value="Unassembled WGS sequence"/>
</dbReference>
<dbReference type="Gene3D" id="1.10.760.10">
    <property type="entry name" value="Cytochrome c-like domain"/>
    <property type="match status" value="1"/>
</dbReference>
<evidence type="ECO:0000313" key="10">
    <source>
        <dbReference type="Proteomes" id="UP000756860"/>
    </source>
</evidence>
<evidence type="ECO:0000256" key="6">
    <source>
        <dbReference type="PROSITE-ProRule" id="PRU00433"/>
    </source>
</evidence>
<feature type="domain" description="Cytochrome c" evidence="8">
    <location>
        <begin position="80"/>
        <end position="158"/>
    </location>
</feature>
<keyword evidence="7" id="KW-1133">Transmembrane helix</keyword>
<dbReference type="RefSeq" id="WP_214175960.1">
    <property type="nucleotide sequence ID" value="NZ_JAHCVK010000006.1"/>
</dbReference>
<dbReference type="PRINTS" id="PR00605">
    <property type="entry name" value="CYTCHROMECIC"/>
</dbReference>
<dbReference type="EMBL" id="JAHCVK010000006">
    <property type="protein sequence ID" value="MBT0653955.1"/>
    <property type="molecule type" value="Genomic_DNA"/>
</dbReference>
<keyword evidence="1" id="KW-0813">Transport</keyword>
<keyword evidence="5 6" id="KW-0408">Iron</keyword>
<dbReference type="PANTHER" id="PTHR33751">
    <property type="entry name" value="CBB3-TYPE CYTOCHROME C OXIDASE SUBUNIT FIXP"/>
    <property type="match status" value="1"/>
</dbReference>
<evidence type="ECO:0000256" key="5">
    <source>
        <dbReference type="ARBA" id="ARBA00023004"/>
    </source>
</evidence>
<keyword evidence="2 6" id="KW-0349">Heme</keyword>
<dbReference type="PANTHER" id="PTHR33751:SF1">
    <property type="entry name" value="CBB3-TYPE CYTOCHROME C OXIDASE SUBUNIT FIXP"/>
    <property type="match status" value="1"/>
</dbReference>
<dbReference type="Pfam" id="PF13442">
    <property type="entry name" value="Cytochrome_CBB3"/>
    <property type="match status" value="1"/>
</dbReference>
<reference evidence="9 10" key="1">
    <citation type="submission" date="2021-05" db="EMBL/GenBank/DDBJ databases">
        <title>The draft genome of Geobacter luticola JCM 17780.</title>
        <authorList>
            <person name="Xu Z."/>
            <person name="Masuda Y."/>
            <person name="Itoh H."/>
            <person name="Senoo K."/>
        </authorList>
    </citation>
    <scope>NUCLEOTIDE SEQUENCE [LARGE SCALE GENOMIC DNA]</scope>
    <source>
        <strain evidence="9 10">JCM 17780</strain>
    </source>
</reference>
<dbReference type="SUPFAM" id="SSF46626">
    <property type="entry name" value="Cytochrome c"/>
    <property type="match status" value="1"/>
</dbReference>
<comment type="caution">
    <text evidence="9">The sequence shown here is derived from an EMBL/GenBank/DDBJ whole genome shotgun (WGS) entry which is preliminary data.</text>
</comment>
<evidence type="ECO:0000256" key="4">
    <source>
        <dbReference type="ARBA" id="ARBA00022982"/>
    </source>
</evidence>
<dbReference type="InterPro" id="IPR008168">
    <property type="entry name" value="Cyt_C_IC"/>
</dbReference>
<keyword evidence="3 6" id="KW-0479">Metal-binding</keyword>
<keyword evidence="7" id="KW-0812">Transmembrane</keyword>
<evidence type="ECO:0000256" key="1">
    <source>
        <dbReference type="ARBA" id="ARBA00022448"/>
    </source>
</evidence>
<dbReference type="InterPro" id="IPR009056">
    <property type="entry name" value="Cyt_c-like_dom"/>
</dbReference>
<protein>
    <submittedName>
        <fullName evidence="9">C-type cytochrome</fullName>
    </submittedName>
</protein>
<evidence type="ECO:0000256" key="7">
    <source>
        <dbReference type="SAM" id="Phobius"/>
    </source>
</evidence>
<accession>A0ABS5SF19</accession>
<keyword evidence="10" id="KW-1185">Reference proteome</keyword>
<evidence type="ECO:0000259" key="8">
    <source>
        <dbReference type="PROSITE" id="PS51007"/>
    </source>
</evidence>
<gene>
    <name evidence="9" type="ORF">KI810_12875</name>
</gene>
<keyword evidence="7" id="KW-0472">Membrane</keyword>
<evidence type="ECO:0000313" key="9">
    <source>
        <dbReference type="EMBL" id="MBT0653955.1"/>
    </source>
</evidence>